<evidence type="ECO:0000256" key="1">
    <source>
        <dbReference type="SAM" id="Phobius"/>
    </source>
</evidence>
<proteinExistence type="predicted"/>
<feature type="transmembrane region" description="Helical" evidence="1">
    <location>
        <begin position="26"/>
        <end position="48"/>
    </location>
</feature>
<organism evidence="2">
    <name type="scientific">Solanum chacoense</name>
    <name type="common">Chaco potato</name>
    <dbReference type="NCBI Taxonomy" id="4108"/>
    <lineage>
        <taxon>Eukaryota</taxon>
        <taxon>Viridiplantae</taxon>
        <taxon>Streptophyta</taxon>
        <taxon>Embryophyta</taxon>
        <taxon>Tracheophyta</taxon>
        <taxon>Spermatophyta</taxon>
        <taxon>Magnoliopsida</taxon>
        <taxon>eudicotyledons</taxon>
        <taxon>Gunneridae</taxon>
        <taxon>Pentapetalae</taxon>
        <taxon>asterids</taxon>
        <taxon>lamiids</taxon>
        <taxon>Solanales</taxon>
        <taxon>Solanaceae</taxon>
        <taxon>Solanoideae</taxon>
        <taxon>Solaneae</taxon>
        <taxon>Solanum</taxon>
    </lineage>
</organism>
<protein>
    <submittedName>
        <fullName evidence="2">Putative ovule protein</fullName>
    </submittedName>
</protein>
<dbReference type="EMBL" id="GEDG01028558">
    <property type="protein sequence ID" value="JAP13099.1"/>
    <property type="molecule type" value="Transcribed_RNA"/>
</dbReference>
<keyword evidence="1" id="KW-0472">Membrane</keyword>
<sequence>MFISTAIVNQSSYFLDFDLRASASSLFSVFCMTVLSYVKVVIVIGCYCQSCLTFQLLLSYDLYLLLNMNLYLPLIIVKVASLFH</sequence>
<evidence type="ECO:0000313" key="2">
    <source>
        <dbReference type="EMBL" id="JAP13099.1"/>
    </source>
</evidence>
<accession>A0A0V0H0Y7</accession>
<dbReference type="AlphaFoldDB" id="A0A0V0H0Y7"/>
<keyword evidence="1" id="KW-1133">Transmembrane helix</keyword>
<keyword evidence="1" id="KW-0812">Transmembrane</keyword>
<name>A0A0V0H0Y7_SOLCH</name>
<feature type="transmembrane region" description="Helical" evidence="1">
    <location>
        <begin position="60"/>
        <end position="83"/>
    </location>
</feature>
<reference evidence="2" key="1">
    <citation type="submission" date="2015-12" db="EMBL/GenBank/DDBJ databases">
        <title>Gene expression during late stages of embryo sac development: a critical building block for successful pollen-pistil interactions.</title>
        <authorList>
            <person name="Liu Y."/>
            <person name="Joly V."/>
            <person name="Sabar M."/>
            <person name="Matton D.P."/>
        </authorList>
    </citation>
    <scope>NUCLEOTIDE SEQUENCE</scope>
</reference>